<evidence type="ECO:0000313" key="2">
    <source>
        <dbReference type="EMBL" id="TDQ05093.1"/>
    </source>
</evidence>
<name>A0A4R6SPF3_LABRH</name>
<dbReference type="OrthoDB" id="3830751at2"/>
<keyword evidence="3" id="KW-1185">Reference proteome</keyword>
<gene>
    <name evidence="2" type="ORF">EV186_1011058</name>
</gene>
<accession>A0A4R6SPF3</accession>
<keyword evidence="1" id="KW-0175">Coiled coil</keyword>
<proteinExistence type="predicted"/>
<reference evidence="2 3" key="1">
    <citation type="submission" date="2019-03" db="EMBL/GenBank/DDBJ databases">
        <title>Genomic Encyclopedia of Type Strains, Phase IV (KMG-IV): sequencing the most valuable type-strain genomes for metagenomic binning, comparative biology and taxonomic classification.</title>
        <authorList>
            <person name="Goeker M."/>
        </authorList>
    </citation>
    <scope>NUCLEOTIDE SEQUENCE [LARGE SCALE GENOMIC DNA]</scope>
    <source>
        <strain evidence="2 3">DSM 45361</strain>
    </source>
</reference>
<dbReference type="Proteomes" id="UP000295444">
    <property type="component" value="Unassembled WGS sequence"/>
</dbReference>
<evidence type="ECO:0000313" key="3">
    <source>
        <dbReference type="Proteomes" id="UP000295444"/>
    </source>
</evidence>
<dbReference type="RefSeq" id="WP_133847902.1">
    <property type="nucleotide sequence ID" value="NZ_SNXZ01000001.1"/>
</dbReference>
<organism evidence="2 3">
    <name type="scientific">Labedaea rhizosphaerae</name>
    <dbReference type="NCBI Taxonomy" id="598644"/>
    <lineage>
        <taxon>Bacteria</taxon>
        <taxon>Bacillati</taxon>
        <taxon>Actinomycetota</taxon>
        <taxon>Actinomycetes</taxon>
        <taxon>Pseudonocardiales</taxon>
        <taxon>Pseudonocardiaceae</taxon>
        <taxon>Labedaea</taxon>
    </lineage>
</organism>
<comment type="caution">
    <text evidence="2">The sequence shown here is derived from an EMBL/GenBank/DDBJ whole genome shotgun (WGS) entry which is preliminary data.</text>
</comment>
<dbReference type="EMBL" id="SNXZ01000001">
    <property type="protein sequence ID" value="TDQ05093.1"/>
    <property type="molecule type" value="Genomic_DNA"/>
</dbReference>
<feature type="coiled-coil region" evidence="1">
    <location>
        <begin position="25"/>
        <end position="52"/>
    </location>
</feature>
<evidence type="ECO:0000256" key="1">
    <source>
        <dbReference type="SAM" id="Coils"/>
    </source>
</evidence>
<protein>
    <submittedName>
        <fullName evidence="2">Uncharacterized protein</fullName>
    </submittedName>
</protein>
<sequence length="219" mass="24971">MTLGWRSGLDLDWAFDLVSGDPQVREAALRRHAALQERHADAQRRVAELSSRTGTPWPAEPHLAADMDQRLSAVGDAGQYLLLHTVAEWVRGGEDRLLPYALLYLEWEAGYPQEWVKDWRLKAKVLRGFAQLPEHPEWLAARLRALVVSAVLTTRGCENRWYVPLARAVHDSGLRARLRAIEATEESPEARVKAQYLGHMLDHPEFPATVSTWRDWLRA</sequence>
<dbReference type="AlphaFoldDB" id="A0A4R6SPF3"/>